<dbReference type="GO" id="GO:0016020">
    <property type="term" value="C:membrane"/>
    <property type="evidence" value="ECO:0007669"/>
    <property type="project" value="UniProtKB-SubCell"/>
</dbReference>
<evidence type="ECO:0000256" key="6">
    <source>
        <dbReference type="SAM" id="Phobius"/>
    </source>
</evidence>
<dbReference type="GeneID" id="6006750"/>
<dbReference type="GO" id="GO:0071944">
    <property type="term" value="C:cell periphery"/>
    <property type="evidence" value="ECO:0007669"/>
    <property type="project" value="UniProtKB-ARBA"/>
</dbReference>
<dbReference type="PANTHER" id="PTHR15549">
    <property type="entry name" value="PAIRED IMMUNOGLOBULIN-LIKE TYPE 2 RECEPTOR"/>
    <property type="match status" value="1"/>
</dbReference>
<feature type="compositionally biased region" description="Low complexity" evidence="5">
    <location>
        <begin position="262"/>
        <end position="275"/>
    </location>
</feature>
<evidence type="ECO:0000313" key="7">
    <source>
        <dbReference type="EMBL" id="EAU91458.2"/>
    </source>
</evidence>
<evidence type="ECO:0000256" key="5">
    <source>
        <dbReference type="SAM" id="MobiDB-lite"/>
    </source>
</evidence>
<dbReference type="EMBL" id="AACS02000003">
    <property type="protein sequence ID" value="EAU91458.2"/>
    <property type="molecule type" value="Genomic_DNA"/>
</dbReference>
<keyword evidence="3 6" id="KW-1133">Transmembrane helix</keyword>
<gene>
    <name evidence="7" type="ORF">CC1G_01947</name>
</gene>
<reference evidence="7 8" key="1">
    <citation type="journal article" date="2010" name="Proc. Natl. Acad. Sci. U.S.A.">
        <title>Insights into evolution of multicellular fungi from the assembled chromosomes of the mushroom Coprinopsis cinerea (Coprinus cinereus).</title>
        <authorList>
            <person name="Stajich J.E."/>
            <person name="Wilke S.K."/>
            <person name="Ahren D."/>
            <person name="Au C.H."/>
            <person name="Birren B.W."/>
            <person name="Borodovsky M."/>
            <person name="Burns C."/>
            <person name="Canback B."/>
            <person name="Casselton L.A."/>
            <person name="Cheng C.K."/>
            <person name="Deng J."/>
            <person name="Dietrich F.S."/>
            <person name="Fargo D.C."/>
            <person name="Farman M.L."/>
            <person name="Gathman A.C."/>
            <person name="Goldberg J."/>
            <person name="Guigo R."/>
            <person name="Hoegger P.J."/>
            <person name="Hooker J.B."/>
            <person name="Huggins A."/>
            <person name="James T.Y."/>
            <person name="Kamada T."/>
            <person name="Kilaru S."/>
            <person name="Kodira C."/>
            <person name="Kues U."/>
            <person name="Kupfer D."/>
            <person name="Kwan H.S."/>
            <person name="Lomsadze A."/>
            <person name="Li W."/>
            <person name="Lilly W.W."/>
            <person name="Ma L.J."/>
            <person name="Mackey A.J."/>
            <person name="Manning G."/>
            <person name="Martin F."/>
            <person name="Muraguchi H."/>
            <person name="Natvig D.O."/>
            <person name="Palmerini H."/>
            <person name="Ramesh M.A."/>
            <person name="Rehmeyer C.J."/>
            <person name="Roe B.A."/>
            <person name="Shenoy N."/>
            <person name="Stanke M."/>
            <person name="Ter-Hovhannisyan V."/>
            <person name="Tunlid A."/>
            <person name="Velagapudi R."/>
            <person name="Vision T.J."/>
            <person name="Zeng Q."/>
            <person name="Zolan M.E."/>
            <person name="Pukkila P.J."/>
        </authorList>
    </citation>
    <scope>NUCLEOTIDE SEQUENCE [LARGE SCALE GENOMIC DNA]</scope>
    <source>
        <strain evidence="8">Okayama-7 / 130 / ATCC MYA-4618 / FGSC 9003</strain>
    </source>
</reference>
<dbReference type="OrthoDB" id="3258237at2759"/>
<dbReference type="VEuPathDB" id="FungiDB:CC1G_01947"/>
<dbReference type="Proteomes" id="UP000001861">
    <property type="component" value="Unassembled WGS sequence"/>
</dbReference>
<dbReference type="OMA" id="PDHANIR"/>
<evidence type="ECO:0008006" key="9">
    <source>
        <dbReference type="Google" id="ProtNLM"/>
    </source>
</evidence>
<dbReference type="InParanoid" id="A8N622"/>
<proteinExistence type="predicted"/>
<feature type="region of interest" description="Disordered" evidence="5">
    <location>
        <begin position="435"/>
        <end position="499"/>
    </location>
</feature>
<keyword evidence="8" id="KW-1185">Reference proteome</keyword>
<feature type="region of interest" description="Disordered" evidence="5">
    <location>
        <begin position="241"/>
        <end position="275"/>
    </location>
</feature>
<dbReference type="AlphaFoldDB" id="A8N622"/>
<dbReference type="InterPro" id="IPR051694">
    <property type="entry name" value="Immunoregulatory_rcpt-like"/>
</dbReference>
<comment type="subcellular location">
    <subcellularLocation>
        <location evidence="1">Membrane</location>
        <topology evidence="1">Single-pass membrane protein</topology>
    </subcellularLocation>
</comment>
<accession>A8N622</accession>
<feature type="compositionally biased region" description="Polar residues" evidence="5">
    <location>
        <begin position="435"/>
        <end position="451"/>
    </location>
</feature>
<keyword evidence="4 6" id="KW-0472">Membrane</keyword>
<evidence type="ECO:0000313" key="8">
    <source>
        <dbReference type="Proteomes" id="UP000001861"/>
    </source>
</evidence>
<sequence>MGQSYSGQNYHRTSVRGASAVIDFRGTGITLFGGRRPGYGRYTVTVDGQTIIANGNADSAQDSTNQVLATVSGLALGNHRAVLTNLDESPIDIDSVTVVDQLGSPGSQIRVQNHDDASPVFTYLPSTASWNINRRDAFQGGTLHYSQEPDAAVTMSFAGEAVALYGTMSPDRTNMKITIDGQETILTGGSNGHASRLHTKVLLYFRSGLSPGQHTFTLAAENPTREAPFLDIDAVAVLSTASSSDGPRPSQVVPGTLSPTNTLGSATTGSQSSSGLSKGAIIGISIGGAIALILCIAFCAFAFFWRRRRREKGRTGIFIPPSPVSPDLPMQQDPKKIDRAMISGPLENSVFVFPPPPPPPVAKPSPPVDNARHSIAPSYYGSPISGQSSISSPTSSLSSIPMLSPMPRFGSPSIPNTGYSSYGYGLSPMAPTVRFQSPAPSLRSASSNSPLLRSPARTPAIPPNWGLPSSPAPSQVSRPNDYFVASSDRLANRSTPRPF</sequence>
<dbReference type="HOGENOM" id="CLU_028897_1_0_1"/>
<dbReference type="eggNOG" id="ENOG502SJ6V">
    <property type="taxonomic scope" value="Eukaryota"/>
</dbReference>
<evidence type="ECO:0000256" key="3">
    <source>
        <dbReference type="ARBA" id="ARBA00022989"/>
    </source>
</evidence>
<comment type="caution">
    <text evidence="7">The sequence shown here is derived from an EMBL/GenBank/DDBJ whole genome shotgun (WGS) entry which is preliminary data.</text>
</comment>
<dbReference type="Gene3D" id="2.60.120.260">
    <property type="entry name" value="Galactose-binding domain-like"/>
    <property type="match status" value="2"/>
</dbReference>
<dbReference type="RefSeq" id="XP_001830311.2">
    <property type="nucleotide sequence ID" value="XM_001830259.2"/>
</dbReference>
<evidence type="ECO:0000256" key="2">
    <source>
        <dbReference type="ARBA" id="ARBA00022692"/>
    </source>
</evidence>
<evidence type="ECO:0000256" key="4">
    <source>
        <dbReference type="ARBA" id="ARBA00023136"/>
    </source>
</evidence>
<dbReference type="KEGG" id="cci:CC1G_01947"/>
<keyword evidence="2 6" id="KW-0812">Transmembrane</keyword>
<name>A8N622_COPC7</name>
<evidence type="ECO:0000256" key="1">
    <source>
        <dbReference type="ARBA" id="ARBA00004167"/>
    </source>
</evidence>
<organism evidence="7 8">
    <name type="scientific">Coprinopsis cinerea (strain Okayama-7 / 130 / ATCC MYA-4618 / FGSC 9003)</name>
    <name type="common">Inky cap fungus</name>
    <name type="synonym">Hormographiella aspergillata</name>
    <dbReference type="NCBI Taxonomy" id="240176"/>
    <lineage>
        <taxon>Eukaryota</taxon>
        <taxon>Fungi</taxon>
        <taxon>Dikarya</taxon>
        <taxon>Basidiomycota</taxon>
        <taxon>Agaricomycotina</taxon>
        <taxon>Agaricomycetes</taxon>
        <taxon>Agaricomycetidae</taxon>
        <taxon>Agaricales</taxon>
        <taxon>Agaricineae</taxon>
        <taxon>Psathyrellaceae</taxon>
        <taxon>Coprinopsis</taxon>
    </lineage>
</organism>
<feature type="transmembrane region" description="Helical" evidence="6">
    <location>
        <begin position="280"/>
        <end position="305"/>
    </location>
</feature>
<protein>
    <recommendedName>
        <fullName evidence="9">Transmembrane protein</fullName>
    </recommendedName>
</protein>